<dbReference type="Gene3D" id="3.40.50.300">
    <property type="entry name" value="P-loop containing nucleotide triphosphate hydrolases"/>
    <property type="match status" value="1"/>
</dbReference>
<dbReference type="PANTHER" id="PTHR11783">
    <property type="entry name" value="SULFOTRANSFERASE SULT"/>
    <property type="match status" value="1"/>
</dbReference>
<dbReference type="RefSeq" id="XP_017034090.1">
    <property type="nucleotide sequence ID" value="XM_017178601.1"/>
</dbReference>
<keyword evidence="4" id="KW-1185">Reference proteome</keyword>
<organism evidence="4 5">
    <name type="scientific">Drosophila kikkawai</name>
    <name type="common">Fruit fly</name>
    <dbReference type="NCBI Taxonomy" id="30033"/>
    <lineage>
        <taxon>Eukaryota</taxon>
        <taxon>Metazoa</taxon>
        <taxon>Ecdysozoa</taxon>
        <taxon>Arthropoda</taxon>
        <taxon>Hexapoda</taxon>
        <taxon>Insecta</taxon>
        <taxon>Pterygota</taxon>
        <taxon>Neoptera</taxon>
        <taxon>Endopterygota</taxon>
        <taxon>Diptera</taxon>
        <taxon>Brachycera</taxon>
        <taxon>Muscomorpha</taxon>
        <taxon>Ephydroidea</taxon>
        <taxon>Drosophilidae</taxon>
        <taxon>Drosophila</taxon>
        <taxon>Sophophora</taxon>
    </lineage>
</organism>
<feature type="domain" description="Sulfotransferase" evidence="3">
    <location>
        <begin position="63"/>
        <end position="315"/>
    </location>
</feature>
<dbReference type="AlphaFoldDB" id="A0A6P4IZT1"/>
<dbReference type="Proteomes" id="UP001652661">
    <property type="component" value="Chromosome 3L"/>
</dbReference>
<dbReference type="SUPFAM" id="SSF52540">
    <property type="entry name" value="P-loop containing nucleoside triphosphate hydrolases"/>
    <property type="match status" value="1"/>
</dbReference>
<dbReference type="InterPro" id="IPR000863">
    <property type="entry name" value="Sulfotransferase_dom"/>
</dbReference>
<dbReference type="GeneID" id="108082979"/>
<evidence type="ECO:0000259" key="3">
    <source>
        <dbReference type="Pfam" id="PF00685"/>
    </source>
</evidence>
<dbReference type="Pfam" id="PF00685">
    <property type="entry name" value="Sulfotransfer_1"/>
    <property type="match status" value="1"/>
</dbReference>
<protein>
    <submittedName>
        <fullName evidence="5">Luciferin sulfotransferase-like</fullName>
    </submittedName>
</protein>
<dbReference type="InterPro" id="IPR027417">
    <property type="entry name" value="P-loop_NTPase"/>
</dbReference>
<evidence type="ECO:0000313" key="4">
    <source>
        <dbReference type="Proteomes" id="UP001652661"/>
    </source>
</evidence>
<evidence type="ECO:0000256" key="2">
    <source>
        <dbReference type="ARBA" id="ARBA00022679"/>
    </source>
</evidence>
<dbReference type="GO" id="GO:0008146">
    <property type="term" value="F:sulfotransferase activity"/>
    <property type="evidence" value="ECO:0007669"/>
    <property type="project" value="InterPro"/>
</dbReference>
<evidence type="ECO:0000313" key="5">
    <source>
        <dbReference type="RefSeq" id="XP_017034090.1"/>
    </source>
</evidence>
<evidence type="ECO:0000256" key="1">
    <source>
        <dbReference type="ARBA" id="ARBA00005771"/>
    </source>
</evidence>
<gene>
    <name evidence="5" type="primary">LOC108082979</name>
</gene>
<comment type="similarity">
    <text evidence="1">Belongs to the sulfotransferase 1 family.</text>
</comment>
<proteinExistence type="inferred from homology"/>
<keyword evidence="2" id="KW-0808">Transferase</keyword>
<sequence length="328" mass="39189">MFSSKVVKSSATKPLIQLQYKGSKGTGPDWLPLKQDWSKRFCILPEQYTEDFARRIDEFETRDGDVFVVTFMKCGTTWMQELAWLLLNNLDFERAKTSHTVRRCPHIEHSVINNKIPVDTISVCDQMQDNPRFIKSHLPAQLLPRQIWEQKRKIIYVARNPKDVVISSFYFLTNLRLWQGNMDDYIDEFITDRIYFAPYWSNVLDFYRMRNESNVFFVTFEEMKQDLKDVIERLSRFLDCKVLSEMEIDMLVKHLSFDKMKENQFNNPTELIRTAFETKEDFNFMRRGIVGSYRDELSPEQIEKLDRWTQEYLQEHGLNESDIFGNIK</sequence>
<dbReference type="OrthoDB" id="205623at2759"/>
<reference evidence="5" key="1">
    <citation type="submission" date="2025-08" db="UniProtKB">
        <authorList>
            <consortium name="RefSeq"/>
        </authorList>
    </citation>
    <scope>IDENTIFICATION</scope>
    <source>
        <strain evidence="5">14028-0561.14</strain>
        <tissue evidence="5">Whole fly</tissue>
    </source>
</reference>
<name>A0A6P4IZT1_DROKI</name>
<accession>A0A6P4IZT1</accession>